<gene>
    <name evidence="1" type="ORF">ACFPMF_15505</name>
</gene>
<keyword evidence="2" id="KW-1185">Reference proteome</keyword>
<reference evidence="2" key="1">
    <citation type="journal article" date="2019" name="Int. J. Syst. Evol. Microbiol.">
        <title>The Global Catalogue of Microorganisms (GCM) 10K type strain sequencing project: providing services to taxonomists for standard genome sequencing and annotation.</title>
        <authorList>
            <consortium name="The Broad Institute Genomics Platform"/>
            <consortium name="The Broad Institute Genome Sequencing Center for Infectious Disease"/>
            <person name="Wu L."/>
            <person name="Ma J."/>
        </authorList>
    </citation>
    <scope>NUCLEOTIDE SEQUENCE [LARGE SCALE GENOMIC DNA]</scope>
    <source>
        <strain evidence="2">CCUG 55250</strain>
    </source>
</reference>
<comment type="caution">
    <text evidence="1">The sequence shown here is derived from an EMBL/GenBank/DDBJ whole genome shotgun (WGS) entry which is preliminary data.</text>
</comment>
<evidence type="ECO:0008006" key="3">
    <source>
        <dbReference type="Google" id="ProtNLM"/>
    </source>
</evidence>
<dbReference type="RefSeq" id="WP_379846689.1">
    <property type="nucleotide sequence ID" value="NZ_JBHSMA010000004.1"/>
</dbReference>
<evidence type="ECO:0000313" key="2">
    <source>
        <dbReference type="Proteomes" id="UP001596106"/>
    </source>
</evidence>
<accession>A0ABW0IBF2</accession>
<dbReference type="EMBL" id="JBHSMA010000004">
    <property type="protein sequence ID" value="MFC5410728.1"/>
    <property type="molecule type" value="Genomic_DNA"/>
</dbReference>
<evidence type="ECO:0000313" key="1">
    <source>
        <dbReference type="EMBL" id="MFC5410728.1"/>
    </source>
</evidence>
<protein>
    <recommendedName>
        <fullName evidence="3">Helix-turn-helix domain-containing protein</fullName>
    </recommendedName>
</protein>
<sequence length="287" mass="32823">MSDKVKISDLSIQINFPAWERFNLEALTNDGVVLFQYLVFHCQNVAEWTHSDNDIKLELGIKRSRLNTLRDKFLKMGILETRVTLNQYDNKITAYRLLYSEIAKPDNLKKIYREKTPSGIAIDLAGYSRLYRQLVQDQPAGGAKPKPKSAYQQTSDQYKAQVFAIKLEELYASRLEHFNSKQGAGKKIAGAVKFSPKHIQSLANVIRHFDNDEYVRNAFVAFIDELFAKMVGGSPEILTTLPRSPLNYFLSYSNKVTNEDEGGDFAGQKYAMIWRFGDFYAARYTKG</sequence>
<proteinExistence type="predicted"/>
<name>A0ABW0IBF2_9BACT</name>
<dbReference type="Proteomes" id="UP001596106">
    <property type="component" value="Unassembled WGS sequence"/>
</dbReference>
<organism evidence="1 2">
    <name type="scientific">Larkinella bovis</name>
    <dbReference type="NCBI Taxonomy" id="683041"/>
    <lineage>
        <taxon>Bacteria</taxon>
        <taxon>Pseudomonadati</taxon>
        <taxon>Bacteroidota</taxon>
        <taxon>Cytophagia</taxon>
        <taxon>Cytophagales</taxon>
        <taxon>Spirosomataceae</taxon>
        <taxon>Larkinella</taxon>
    </lineage>
</organism>